<name>A0A382FG68_9ZZZZ</name>
<dbReference type="GO" id="GO:0005829">
    <property type="term" value="C:cytosol"/>
    <property type="evidence" value="ECO:0007669"/>
    <property type="project" value="TreeGrafter"/>
</dbReference>
<dbReference type="InterPro" id="IPR004017">
    <property type="entry name" value="Cys_rich_dom"/>
</dbReference>
<evidence type="ECO:0000313" key="2">
    <source>
        <dbReference type="EMBL" id="SVB61213.1"/>
    </source>
</evidence>
<protein>
    <recommendedName>
        <fullName evidence="1">Cysteine-rich domain-containing protein</fullName>
    </recommendedName>
</protein>
<dbReference type="Pfam" id="PF02754">
    <property type="entry name" value="CCG"/>
    <property type="match status" value="2"/>
</dbReference>
<feature type="domain" description="Cysteine-rich" evidence="1">
    <location>
        <begin position="128"/>
        <end position="223"/>
    </location>
</feature>
<sequence length="249" mass="27789">MGRVALFVPCYIDQVYPQVGVATLELLEKLGLDVIYPTNQTCCGQPLGNAGYECELDEVANWFVDQFAQFDAIISPSGSCVHFVKEHYSFIDQTSSVKYVRNNVYELCDYIVNVLKLRDLNAQFPHQVGIHYSCHSLRGLNSGMPSEVIGGNHSNIQDLLESVRDLSIIKPDRRDECCGFGGTFSMDESAVSAKMGQDRSADFEKQGAEYITSTDMSCLMHLDGILKRSKSRTQVIHVAEILNQTMVVR</sequence>
<dbReference type="EMBL" id="UINC01049433">
    <property type="protein sequence ID" value="SVB61213.1"/>
    <property type="molecule type" value="Genomic_DNA"/>
</dbReference>
<dbReference type="PANTHER" id="PTHR30296">
    <property type="entry name" value="UNCHARACTERIZED PROTEIN YKGE"/>
    <property type="match status" value="1"/>
</dbReference>
<organism evidence="2">
    <name type="scientific">marine metagenome</name>
    <dbReference type="NCBI Taxonomy" id="408172"/>
    <lineage>
        <taxon>unclassified sequences</taxon>
        <taxon>metagenomes</taxon>
        <taxon>ecological metagenomes</taxon>
    </lineage>
</organism>
<dbReference type="GO" id="GO:0016491">
    <property type="term" value="F:oxidoreductase activity"/>
    <property type="evidence" value="ECO:0007669"/>
    <property type="project" value="UniProtKB-ARBA"/>
</dbReference>
<proteinExistence type="predicted"/>
<evidence type="ECO:0000259" key="1">
    <source>
        <dbReference type="Pfam" id="PF02754"/>
    </source>
</evidence>
<gene>
    <name evidence="2" type="ORF">METZ01_LOCUS214067</name>
</gene>
<accession>A0A382FG68</accession>
<dbReference type="PANTHER" id="PTHR30296:SF0">
    <property type="entry name" value="LACTATE UTILIZATION PROTEIN A"/>
    <property type="match status" value="1"/>
</dbReference>
<dbReference type="AlphaFoldDB" id="A0A382FG68"/>
<feature type="domain" description="Cysteine-rich" evidence="1">
    <location>
        <begin position="4"/>
        <end position="83"/>
    </location>
</feature>
<reference evidence="2" key="1">
    <citation type="submission" date="2018-05" db="EMBL/GenBank/DDBJ databases">
        <authorList>
            <person name="Lanie J.A."/>
            <person name="Ng W.-L."/>
            <person name="Kazmierczak K.M."/>
            <person name="Andrzejewski T.M."/>
            <person name="Davidsen T.M."/>
            <person name="Wayne K.J."/>
            <person name="Tettelin H."/>
            <person name="Glass J.I."/>
            <person name="Rusch D."/>
            <person name="Podicherti R."/>
            <person name="Tsui H.-C.T."/>
            <person name="Winkler M.E."/>
        </authorList>
    </citation>
    <scope>NUCLEOTIDE SEQUENCE</scope>
</reference>